<feature type="compositionally biased region" description="Basic and acidic residues" evidence="12">
    <location>
        <begin position="127"/>
        <end position="136"/>
    </location>
</feature>
<keyword evidence="8 11" id="KW-0255">Endonuclease</keyword>
<evidence type="ECO:0000256" key="9">
    <source>
        <dbReference type="ARBA" id="ARBA00022801"/>
    </source>
</evidence>
<reference evidence="15 17" key="2">
    <citation type="submission" date="2018-10" db="EMBL/GenBank/DDBJ databases">
        <title>Draft genome of Fastidiocella sp. strain 375T, a bacterium isolated from a karstic cave dripping water.</title>
        <authorList>
            <person name="Coelho C."/>
            <person name="Verissimo A."/>
            <person name="Tiago I."/>
        </authorList>
    </citation>
    <scope>NUCLEOTIDE SEQUENCE [LARGE SCALE GENOMIC DNA]</scope>
    <source>
        <strain evidence="15 17">CAVE-375</strain>
    </source>
</reference>
<dbReference type="InterPro" id="IPR036397">
    <property type="entry name" value="RNaseH_sf"/>
</dbReference>
<evidence type="ECO:0000313" key="15">
    <source>
        <dbReference type="EMBL" id="RXZ45370.1"/>
    </source>
</evidence>
<feature type="binding site" evidence="11">
    <location>
        <position position="11"/>
    </location>
    <ligand>
        <name>Mg(2+)</name>
        <dbReference type="ChEBI" id="CHEBI:18420"/>
        <label>1</label>
    </ligand>
</feature>
<dbReference type="InterPro" id="IPR050092">
    <property type="entry name" value="RNase_H"/>
</dbReference>
<evidence type="ECO:0000256" key="7">
    <source>
        <dbReference type="ARBA" id="ARBA00022723"/>
    </source>
</evidence>
<keyword evidence="9 11" id="KW-0378">Hydrolase</keyword>
<dbReference type="AlphaFoldDB" id="A0A345Y9W6"/>
<keyword evidence="7 11" id="KW-0479">Metal-binding</keyword>
<evidence type="ECO:0000256" key="6">
    <source>
        <dbReference type="ARBA" id="ARBA00022722"/>
    </source>
</evidence>
<dbReference type="InterPro" id="IPR022892">
    <property type="entry name" value="RNaseHI"/>
</dbReference>
<comment type="cofactor">
    <cofactor evidence="11">
        <name>Mg(2+)</name>
        <dbReference type="ChEBI" id="CHEBI:18420"/>
    </cofactor>
    <text evidence="11">Binds 1 Mg(2+) ion per subunit. May bind a second metal ion at a regulatory site, or after substrate binding.</text>
</comment>
<keyword evidence="17" id="KW-1185">Reference proteome</keyword>
<organism evidence="14 16">
    <name type="scientific">Crenobacter cavernae</name>
    <dbReference type="NCBI Taxonomy" id="2290923"/>
    <lineage>
        <taxon>Bacteria</taxon>
        <taxon>Pseudomonadati</taxon>
        <taxon>Pseudomonadota</taxon>
        <taxon>Betaproteobacteria</taxon>
        <taxon>Neisseriales</taxon>
        <taxon>Neisseriaceae</taxon>
        <taxon>Crenobacter</taxon>
    </lineage>
</organism>
<evidence type="ECO:0000256" key="12">
    <source>
        <dbReference type="SAM" id="MobiDB-lite"/>
    </source>
</evidence>
<proteinExistence type="inferred from homology"/>
<feature type="binding site" evidence="11">
    <location>
        <position position="71"/>
    </location>
    <ligand>
        <name>Mg(2+)</name>
        <dbReference type="ChEBI" id="CHEBI:18420"/>
        <label>1</label>
    </ligand>
</feature>
<evidence type="ECO:0000256" key="1">
    <source>
        <dbReference type="ARBA" id="ARBA00000077"/>
    </source>
</evidence>
<name>A0A345Y9W6_9NEIS</name>
<dbReference type="PANTHER" id="PTHR10642:SF26">
    <property type="entry name" value="RIBONUCLEASE H1"/>
    <property type="match status" value="1"/>
</dbReference>
<feature type="domain" description="RNase H type-1" evidence="13">
    <location>
        <begin position="2"/>
        <end position="143"/>
    </location>
</feature>
<evidence type="ECO:0000313" key="14">
    <source>
        <dbReference type="EMBL" id="AXK40718.1"/>
    </source>
</evidence>
<dbReference type="GO" id="GO:0004523">
    <property type="term" value="F:RNA-DNA hybrid ribonuclease activity"/>
    <property type="evidence" value="ECO:0007669"/>
    <property type="project" value="UniProtKB-UniRule"/>
</dbReference>
<feature type="binding site" evidence="11">
    <location>
        <position position="49"/>
    </location>
    <ligand>
        <name>Mg(2+)</name>
        <dbReference type="ChEBI" id="CHEBI:18420"/>
        <label>1</label>
    </ligand>
</feature>
<dbReference type="InterPro" id="IPR012337">
    <property type="entry name" value="RNaseH-like_sf"/>
</dbReference>
<comment type="catalytic activity">
    <reaction evidence="1 11">
        <text>Endonucleolytic cleavage to 5'-phosphomonoester.</text>
        <dbReference type="EC" id="3.1.26.4"/>
    </reaction>
</comment>
<feature type="binding site" evidence="11">
    <location>
        <position position="135"/>
    </location>
    <ligand>
        <name>Mg(2+)</name>
        <dbReference type="ChEBI" id="CHEBI:18420"/>
        <label>2</label>
    </ligand>
</feature>
<gene>
    <name evidence="11" type="primary">rnhA</name>
    <name evidence="14" type="ORF">DWG20_15540</name>
    <name evidence="15" type="ORF">EBB06_00695</name>
</gene>
<comment type="function">
    <text evidence="11">Endonuclease that specifically degrades the RNA of RNA-DNA hybrids.</text>
</comment>
<dbReference type="GO" id="GO:0003676">
    <property type="term" value="F:nucleic acid binding"/>
    <property type="evidence" value="ECO:0007669"/>
    <property type="project" value="InterPro"/>
</dbReference>
<dbReference type="SUPFAM" id="SSF53098">
    <property type="entry name" value="Ribonuclease H-like"/>
    <property type="match status" value="1"/>
</dbReference>
<dbReference type="FunFam" id="3.30.420.10:FF:000008">
    <property type="entry name" value="Ribonuclease H"/>
    <property type="match status" value="1"/>
</dbReference>
<keyword evidence="10 11" id="KW-0460">Magnesium</keyword>
<dbReference type="EMBL" id="REGR01000001">
    <property type="protein sequence ID" value="RXZ45370.1"/>
    <property type="molecule type" value="Genomic_DNA"/>
</dbReference>
<dbReference type="PANTHER" id="PTHR10642">
    <property type="entry name" value="RIBONUCLEASE H1"/>
    <property type="match status" value="1"/>
</dbReference>
<evidence type="ECO:0000256" key="3">
    <source>
        <dbReference type="ARBA" id="ARBA00005300"/>
    </source>
</evidence>
<evidence type="ECO:0000313" key="16">
    <source>
        <dbReference type="Proteomes" id="UP000254537"/>
    </source>
</evidence>
<evidence type="ECO:0000259" key="13">
    <source>
        <dbReference type="PROSITE" id="PS50879"/>
    </source>
</evidence>
<evidence type="ECO:0000256" key="4">
    <source>
        <dbReference type="ARBA" id="ARBA00011245"/>
    </source>
</evidence>
<comment type="similarity">
    <text evidence="3 11">Belongs to the RNase H family.</text>
</comment>
<dbReference type="OrthoDB" id="7845843at2"/>
<keyword evidence="5 11" id="KW-0963">Cytoplasm</keyword>
<dbReference type="EMBL" id="CP031337">
    <property type="protein sequence ID" value="AXK40718.1"/>
    <property type="molecule type" value="Genomic_DNA"/>
</dbReference>
<dbReference type="NCBIfam" id="NF001236">
    <property type="entry name" value="PRK00203.1"/>
    <property type="match status" value="1"/>
</dbReference>
<evidence type="ECO:0000313" key="17">
    <source>
        <dbReference type="Proteomes" id="UP000290682"/>
    </source>
</evidence>
<dbReference type="Proteomes" id="UP000254537">
    <property type="component" value="Chromosome"/>
</dbReference>
<dbReference type="CDD" id="cd09278">
    <property type="entry name" value="RNase_HI_prokaryote_like"/>
    <property type="match status" value="1"/>
</dbReference>
<dbReference type="PROSITE" id="PS50879">
    <property type="entry name" value="RNASE_H_1"/>
    <property type="match status" value="1"/>
</dbReference>
<protein>
    <recommendedName>
        <fullName evidence="11">Ribonuclease H</fullName>
        <shortName evidence="11">RNase H</shortName>
        <ecNumber evidence="11">3.1.26.4</ecNumber>
    </recommendedName>
</protein>
<evidence type="ECO:0000256" key="8">
    <source>
        <dbReference type="ARBA" id="ARBA00022759"/>
    </source>
</evidence>
<evidence type="ECO:0000256" key="5">
    <source>
        <dbReference type="ARBA" id="ARBA00022490"/>
    </source>
</evidence>
<dbReference type="Proteomes" id="UP000290682">
    <property type="component" value="Unassembled WGS sequence"/>
</dbReference>
<dbReference type="InterPro" id="IPR002156">
    <property type="entry name" value="RNaseH_domain"/>
</dbReference>
<dbReference type="RefSeq" id="WP_115434645.1">
    <property type="nucleotide sequence ID" value="NZ_CP031337.1"/>
</dbReference>
<dbReference type="GO" id="GO:0005737">
    <property type="term" value="C:cytoplasm"/>
    <property type="evidence" value="ECO:0007669"/>
    <property type="project" value="UniProtKB-SubCell"/>
</dbReference>
<dbReference type="EC" id="3.1.26.4" evidence="11"/>
<accession>A0A345Y9W6</accession>
<evidence type="ECO:0000256" key="11">
    <source>
        <dbReference type="HAMAP-Rule" id="MF_00042"/>
    </source>
</evidence>
<dbReference type="Gene3D" id="3.30.420.10">
    <property type="entry name" value="Ribonuclease H-like superfamily/Ribonuclease H"/>
    <property type="match status" value="1"/>
</dbReference>
<dbReference type="HAMAP" id="MF_00042">
    <property type="entry name" value="RNase_H"/>
    <property type="match status" value="1"/>
</dbReference>
<evidence type="ECO:0000256" key="2">
    <source>
        <dbReference type="ARBA" id="ARBA00004496"/>
    </source>
</evidence>
<feature type="binding site" evidence="11">
    <location>
        <position position="11"/>
    </location>
    <ligand>
        <name>Mg(2+)</name>
        <dbReference type="ChEBI" id="CHEBI:18420"/>
        <label>2</label>
    </ligand>
</feature>
<reference evidence="14 16" key="1">
    <citation type="submission" date="2018-07" db="EMBL/GenBank/DDBJ databases">
        <title>Crenobacter cavernae sp. nov., isolated from a karst cave.</title>
        <authorList>
            <person name="Zhu H."/>
        </authorList>
    </citation>
    <scope>NUCLEOTIDE SEQUENCE [LARGE SCALE GENOMIC DNA]</scope>
    <source>
        <strain evidence="14 16">K1W11S-77</strain>
    </source>
</reference>
<comment type="subcellular location">
    <subcellularLocation>
        <location evidence="2 11">Cytoplasm</location>
    </subcellularLocation>
</comment>
<comment type="subunit">
    <text evidence="4 11">Monomer.</text>
</comment>
<dbReference type="KEGG" id="ccah:DWG20_15540"/>
<feature type="region of interest" description="Disordered" evidence="12">
    <location>
        <begin position="127"/>
        <end position="149"/>
    </location>
</feature>
<sequence>MTEDIVELFTDGACKGNPGPGGWGAILRYKGQEKELFGGEDNTTNNRMEMTAVIEGLALLKRSCQVVVYTDSQYVQKGISEWIHGWKKRGWKTAAKEPVKNADLWQKLDALAAGHKVDWRWVKGHAGHPENERADELANQGAAAVQAGR</sequence>
<dbReference type="Pfam" id="PF00075">
    <property type="entry name" value="RNase_H"/>
    <property type="match status" value="1"/>
</dbReference>
<dbReference type="GO" id="GO:0043137">
    <property type="term" value="P:DNA replication, removal of RNA primer"/>
    <property type="evidence" value="ECO:0007669"/>
    <property type="project" value="TreeGrafter"/>
</dbReference>
<dbReference type="GO" id="GO:0000287">
    <property type="term" value="F:magnesium ion binding"/>
    <property type="evidence" value="ECO:0007669"/>
    <property type="project" value="UniProtKB-UniRule"/>
</dbReference>
<keyword evidence="6 11" id="KW-0540">Nuclease</keyword>
<evidence type="ECO:0000256" key="10">
    <source>
        <dbReference type="ARBA" id="ARBA00022842"/>
    </source>
</evidence>